<accession>A0ABN8LDZ5</accession>
<sequence>MAPKQFLIFDDYLGKIDDLMKTRDKTTSLQRASVLVGIERKMEWEIASNVQVPLILNTDNKDGIIESPANLKVMGQHSRVQRPYQPST</sequence>
<organism evidence="1 2">
    <name type="scientific">Porites evermanni</name>
    <dbReference type="NCBI Taxonomy" id="104178"/>
    <lineage>
        <taxon>Eukaryota</taxon>
        <taxon>Metazoa</taxon>
        <taxon>Cnidaria</taxon>
        <taxon>Anthozoa</taxon>
        <taxon>Hexacorallia</taxon>
        <taxon>Scleractinia</taxon>
        <taxon>Fungiina</taxon>
        <taxon>Poritidae</taxon>
        <taxon>Porites</taxon>
    </lineage>
</organism>
<reference evidence="1 2" key="1">
    <citation type="submission" date="2022-05" db="EMBL/GenBank/DDBJ databases">
        <authorList>
            <consortium name="Genoscope - CEA"/>
            <person name="William W."/>
        </authorList>
    </citation>
    <scope>NUCLEOTIDE SEQUENCE [LARGE SCALE GENOMIC DNA]</scope>
</reference>
<evidence type="ECO:0000313" key="1">
    <source>
        <dbReference type="EMBL" id="CAH3013771.1"/>
    </source>
</evidence>
<dbReference type="Proteomes" id="UP001159427">
    <property type="component" value="Unassembled WGS sequence"/>
</dbReference>
<gene>
    <name evidence="1" type="ORF">PEVE_00013434</name>
</gene>
<dbReference type="EMBL" id="CALNXI010000002">
    <property type="protein sequence ID" value="CAH3013771.1"/>
    <property type="molecule type" value="Genomic_DNA"/>
</dbReference>
<protein>
    <submittedName>
        <fullName evidence="1">Uncharacterized protein</fullName>
    </submittedName>
</protein>
<evidence type="ECO:0000313" key="2">
    <source>
        <dbReference type="Proteomes" id="UP001159427"/>
    </source>
</evidence>
<comment type="caution">
    <text evidence="1">The sequence shown here is derived from an EMBL/GenBank/DDBJ whole genome shotgun (WGS) entry which is preliminary data.</text>
</comment>
<proteinExistence type="predicted"/>
<keyword evidence="2" id="KW-1185">Reference proteome</keyword>
<name>A0ABN8LDZ5_9CNID</name>